<dbReference type="HOGENOM" id="CLU_2270197_0_0_1"/>
<dbReference type="AlphaFoldDB" id="M2Q7G6"/>
<feature type="non-terminal residue" evidence="1">
    <location>
        <position position="128"/>
    </location>
</feature>
<dbReference type="OrthoDB" id="2788847at2759"/>
<keyword evidence="2" id="KW-1185">Reference proteome</keyword>
<sequence length="128" mass="14547">MLITHALRELRGAVRAAKRAFFDGIIERTHPSRIWDLVQWTKPRPDAAFATLRDPDGNPATSADAIFRTFQEQFYPARAAPVDLSIIDEFPQMAVREFPPISQFEIFEHVADTSNFSAPGPDHCGWFF</sequence>
<protein>
    <submittedName>
        <fullName evidence="1">Uncharacterized protein</fullName>
    </submittedName>
</protein>
<dbReference type="EMBL" id="KB445809">
    <property type="protein sequence ID" value="EMD32783.1"/>
    <property type="molecule type" value="Genomic_DNA"/>
</dbReference>
<reference evidence="1 2" key="1">
    <citation type="journal article" date="2012" name="Proc. Natl. Acad. Sci. U.S.A.">
        <title>Comparative genomics of Ceriporiopsis subvermispora and Phanerochaete chrysosporium provide insight into selective ligninolysis.</title>
        <authorList>
            <person name="Fernandez-Fueyo E."/>
            <person name="Ruiz-Duenas F.J."/>
            <person name="Ferreira P."/>
            <person name="Floudas D."/>
            <person name="Hibbett D.S."/>
            <person name="Canessa P."/>
            <person name="Larrondo L.F."/>
            <person name="James T.Y."/>
            <person name="Seelenfreund D."/>
            <person name="Lobos S."/>
            <person name="Polanco R."/>
            <person name="Tello M."/>
            <person name="Honda Y."/>
            <person name="Watanabe T."/>
            <person name="Watanabe T."/>
            <person name="Ryu J.S."/>
            <person name="Kubicek C.P."/>
            <person name="Schmoll M."/>
            <person name="Gaskell J."/>
            <person name="Hammel K.E."/>
            <person name="St John F.J."/>
            <person name="Vanden Wymelenberg A."/>
            <person name="Sabat G."/>
            <person name="Splinter BonDurant S."/>
            <person name="Syed K."/>
            <person name="Yadav J.S."/>
            <person name="Doddapaneni H."/>
            <person name="Subramanian V."/>
            <person name="Lavin J.L."/>
            <person name="Oguiza J.A."/>
            <person name="Perez G."/>
            <person name="Pisabarro A.G."/>
            <person name="Ramirez L."/>
            <person name="Santoyo F."/>
            <person name="Master E."/>
            <person name="Coutinho P.M."/>
            <person name="Henrissat B."/>
            <person name="Lombard V."/>
            <person name="Magnuson J.K."/>
            <person name="Kuees U."/>
            <person name="Hori C."/>
            <person name="Igarashi K."/>
            <person name="Samejima M."/>
            <person name="Held B.W."/>
            <person name="Barry K.W."/>
            <person name="LaButti K.M."/>
            <person name="Lapidus A."/>
            <person name="Lindquist E.A."/>
            <person name="Lucas S.M."/>
            <person name="Riley R."/>
            <person name="Salamov A.A."/>
            <person name="Hoffmeister D."/>
            <person name="Schwenk D."/>
            <person name="Hadar Y."/>
            <person name="Yarden O."/>
            <person name="de Vries R.P."/>
            <person name="Wiebenga A."/>
            <person name="Stenlid J."/>
            <person name="Eastwood D."/>
            <person name="Grigoriev I.V."/>
            <person name="Berka R.M."/>
            <person name="Blanchette R.A."/>
            <person name="Kersten P."/>
            <person name="Martinez A.T."/>
            <person name="Vicuna R."/>
            <person name="Cullen D."/>
        </authorList>
    </citation>
    <scope>NUCLEOTIDE SEQUENCE [LARGE SCALE GENOMIC DNA]</scope>
    <source>
        <strain evidence="1 2">B</strain>
    </source>
</reference>
<dbReference type="STRING" id="914234.M2Q7G6"/>
<accession>M2Q7G6</accession>
<organism evidence="1 2">
    <name type="scientific">Ceriporiopsis subvermispora (strain B)</name>
    <name type="common">White-rot fungus</name>
    <name type="synonym">Gelatoporia subvermispora</name>
    <dbReference type="NCBI Taxonomy" id="914234"/>
    <lineage>
        <taxon>Eukaryota</taxon>
        <taxon>Fungi</taxon>
        <taxon>Dikarya</taxon>
        <taxon>Basidiomycota</taxon>
        <taxon>Agaricomycotina</taxon>
        <taxon>Agaricomycetes</taxon>
        <taxon>Polyporales</taxon>
        <taxon>Gelatoporiaceae</taxon>
        <taxon>Gelatoporia</taxon>
    </lineage>
</organism>
<dbReference type="Proteomes" id="UP000016930">
    <property type="component" value="Unassembled WGS sequence"/>
</dbReference>
<proteinExistence type="predicted"/>
<evidence type="ECO:0000313" key="2">
    <source>
        <dbReference type="Proteomes" id="UP000016930"/>
    </source>
</evidence>
<gene>
    <name evidence="1" type="ORF">CERSUDRAFT_58099</name>
</gene>
<name>M2Q7G6_CERS8</name>
<evidence type="ECO:0000313" key="1">
    <source>
        <dbReference type="EMBL" id="EMD32783.1"/>
    </source>
</evidence>